<comment type="caution">
    <text evidence="3">The sequence shown here is derived from an EMBL/GenBank/DDBJ whole genome shotgun (WGS) entry which is preliminary data.</text>
</comment>
<name>A0ABR2UII1_9PEZI</name>
<evidence type="ECO:0000313" key="4">
    <source>
        <dbReference type="Proteomes" id="UP001408356"/>
    </source>
</evidence>
<dbReference type="Proteomes" id="UP001408356">
    <property type="component" value="Unassembled WGS sequence"/>
</dbReference>
<evidence type="ECO:0000256" key="2">
    <source>
        <dbReference type="SAM" id="Phobius"/>
    </source>
</evidence>
<evidence type="ECO:0000256" key="1">
    <source>
        <dbReference type="SAM" id="MobiDB-lite"/>
    </source>
</evidence>
<sequence>MASRTGAEKATQPGRLTVNTTELSSHNGAALSPSTTNHSTEKTLKDTSVELARDSTVSTPNSVHGLNPFETDVEMGQSSENLNRKESQFTGKTLNNPKCTVWPGQDHWKQKARAAKINNRSCQCMARLSKRNRLLVKILIAFLVIGAAVGVGLGISKPLGAGIWKVPDQ</sequence>
<feature type="compositionally biased region" description="Polar residues" evidence="1">
    <location>
        <begin position="17"/>
        <end position="38"/>
    </location>
</feature>
<proteinExistence type="predicted"/>
<protein>
    <submittedName>
        <fullName evidence="3">Uncharacterized protein</fullName>
    </submittedName>
</protein>
<keyword evidence="2" id="KW-1133">Transmembrane helix</keyword>
<keyword evidence="2" id="KW-0812">Transmembrane</keyword>
<keyword evidence="2" id="KW-0472">Membrane</keyword>
<evidence type="ECO:0000313" key="3">
    <source>
        <dbReference type="EMBL" id="KAK9414437.1"/>
    </source>
</evidence>
<keyword evidence="4" id="KW-1185">Reference proteome</keyword>
<organism evidence="3 4">
    <name type="scientific">Seiridium unicorne</name>
    <dbReference type="NCBI Taxonomy" id="138068"/>
    <lineage>
        <taxon>Eukaryota</taxon>
        <taxon>Fungi</taxon>
        <taxon>Dikarya</taxon>
        <taxon>Ascomycota</taxon>
        <taxon>Pezizomycotina</taxon>
        <taxon>Sordariomycetes</taxon>
        <taxon>Xylariomycetidae</taxon>
        <taxon>Amphisphaeriales</taxon>
        <taxon>Sporocadaceae</taxon>
        <taxon>Seiridium</taxon>
    </lineage>
</organism>
<accession>A0ABR2UII1</accession>
<feature type="region of interest" description="Disordered" evidence="1">
    <location>
        <begin position="1"/>
        <end position="43"/>
    </location>
</feature>
<dbReference type="EMBL" id="JARVKF010000427">
    <property type="protein sequence ID" value="KAK9414437.1"/>
    <property type="molecule type" value="Genomic_DNA"/>
</dbReference>
<feature type="transmembrane region" description="Helical" evidence="2">
    <location>
        <begin position="134"/>
        <end position="155"/>
    </location>
</feature>
<reference evidence="3 4" key="1">
    <citation type="journal article" date="2024" name="J. Plant Pathol.">
        <title>Sequence and assembly of the genome of Seiridium unicorne, isolate CBS 538.82, causal agent of cypress canker disease.</title>
        <authorList>
            <person name="Scali E."/>
            <person name="Rocca G.D."/>
            <person name="Danti R."/>
            <person name="Garbelotto M."/>
            <person name="Barberini S."/>
            <person name="Baroncelli R."/>
            <person name="Emiliani G."/>
        </authorList>
    </citation>
    <scope>NUCLEOTIDE SEQUENCE [LARGE SCALE GENOMIC DNA]</scope>
    <source>
        <strain evidence="3 4">BM-138-508</strain>
    </source>
</reference>
<gene>
    <name evidence="3" type="ORF">SUNI508_11279</name>
</gene>